<sequence length="117" mass="13097">MNHTHKPTDKTRKLVESSSGLGLPHESIACLVGIDDKTLRKHYRNELDMGKAKAHGQIAKTLYSKAVGGDTTSLIWWTKTQMRWAETVKQEHTGADGAPLLFERIERVVVDAKNTED</sequence>
<evidence type="ECO:0000313" key="1">
    <source>
        <dbReference type="EMBL" id="CAB5222634.1"/>
    </source>
</evidence>
<accession>A0A6J7X2X3</accession>
<dbReference type="EMBL" id="LR798307">
    <property type="protein sequence ID" value="CAB5222634.1"/>
    <property type="molecule type" value="Genomic_DNA"/>
</dbReference>
<organism evidence="1">
    <name type="scientific">uncultured Caudovirales phage</name>
    <dbReference type="NCBI Taxonomy" id="2100421"/>
    <lineage>
        <taxon>Viruses</taxon>
        <taxon>Duplodnaviria</taxon>
        <taxon>Heunggongvirae</taxon>
        <taxon>Uroviricota</taxon>
        <taxon>Caudoviricetes</taxon>
        <taxon>Peduoviridae</taxon>
        <taxon>Maltschvirus</taxon>
        <taxon>Maltschvirus maltsch</taxon>
    </lineage>
</organism>
<proteinExistence type="predicted"/>
<gene>
    <name evidence="1" type="ORF">UFOVP379_22</name>
</gene>
<reference evidence="1" key="1">
    <citation type="submission" date="2020-05" db="EMBL/GenBank/DDBJ databases">
        <authorList>
            <person name="Chiriac C."/>
            <person name="Salcher M."/>
            <person name="Ghai R."/>
            <person name="Kavagutti S V."/>
        </authorList>
    </citation>
    <scope>NUCLEOTIDE SEQUENCE</scope>
</reference>
<name>A0A6J7X2X3_9CAUD</name>
<protein>
    <submittedName>
        <fullName evidence="1">Uncharacterized protein</fullName>
    </submittedName>
</protein>